<reference evidence="3" key="1">
    <citation type="submission" date="2016-10" db="EMBL/GenBank/DDBJ databases">
        <authorList>
            <person name="Varghese N."/>
            <person name="Submissions S."/>
        </authorList>
    </citation>
    <scope>NUCLEOTIDE SEQUENCE [LARGE SCALE GENOMIC DNA]</scope>
    <source>
        <strain evidence="3">DSM 46136</strain>
    </source>
</reference>
<dbReference type="Proteomes" id="UP000199546">
    <property type="component" value="Unassembled WGS sequence"/>
</dbReference>
<evidence type="ECO:0000259" key="1">
    <source>
        <dbReference type="PROSITE" id="PS51168"/>
    </source>
</evidence>
<dbReference type="Pfam" id="PF01817">
    <property type="entry name" value="CM_2"/>
    <property type="match status" value="1"/>
</dbReference>
<organism evidence="2 3">
    <name type="scientific">Geodermatophilus amargosae</name>
    <dbReference type="NCBI Taxonomy" id="1296565"/>
    <lineage>
        <taxon>Bacteria</taxon>
        <taxon>Bacillati</taxon>
        <taxon>Actinomycetota</taxon>
        <taxon>Actinomycetes</taxon>
        <taxon>Geodermatophilales</taxon>
        <taxon>Geodermatophilaceae</taxon>
        <taxon>Geodermatophilus</taxon>
    </lineage>
</organism>
<dbReference type="InterPro" id="IPR036979">
    <property type="entry name" value="CM_dom_sf"/>
</dbReference>
<evidence type="ECO:0000313" key="2">
    <source>
        <dbReference type="EMBL" id="SFT44385.1"/>
    </source>
</evidence>
<dbReference type="Gene3D" id="1.20.59.10">
    <property type="entry name" value="Chorismate mutase"/>
    <property type="match status" value="1"/>
</dbReference>
<keyword evidence="3" id="KW-1185">Reference proteome</keyword>
<dbReference type="OrthoDB" id="3213864at2"/>
<dbReference type="NCBIfam" id="NF005894">
    <property type="entry name" value="PRK07857.1"/>
    <property type="match status" value="1"/>
</dbReference>
<dbReference type="RefSeq" id="WP_093578134.1">
    <property type="nucleotide sequence ID" value="NZ_FPBA01000002.1"/>
</dbReference>
<dbReference type="AlphaFoldDB" id="A0A1I6Y1A1"/>
<proteinExistence type="predicted"/>
<accession>A0A1I6Y1A1</accession>
<protein>
    <submittedName>
        <fullName evidence="2">Chorismate mutase</fullName>
    </submittedName>
</protein>
<sequence>MSTALPSSALPSSALPSSALPADERIAELRTEIDACDAEIIRLVQRRLSVSSEIGQLRSAAGGTRLSLSREQQVLARFQDALGPEGATLGLMLLRHGRGRL</sequence>
<dbReference type="STRING" id="1296565.SAMN05660657_00822"/>
<dbReference type="EMBL" id="FPBA01000002">
    <property type="protein sequence ID" value="SFT44385.1"/>
    <property type="molecule type" value="Genomic_DNA"/>
</dbReference>
<dbReference type="NCBIfam" id="TIGR01808">
    <property type="entry name" value="CM_M_hiGC-arch"/>
    <property type="match status" value="1"/>
</dbReference>
<dbReference type="GO" id="GO:0046417">
    <property type="term" value="P:chorismate metabolic process"/>
    <property type="evidence" value="ECO:0007669"/>
    <property type="project" value="InterPro"/>
</dbReference>
<gene>
    <name evidence="2" type="ORF">SAMN05660657_00822</name>
</gene>
<dbReference type="SUPFAM" id="SSF48600">
    <property type="entry name" value="Chorismate mutase II"/>
    <property type="match status" value="1"/>
</dbReference>
<dbReference type="SMART" id="SM00830">
    <property type="entry name" value="CM_2"/>
    <property type="match status" value="1"/>
</dbReference>
<dbReference type="InterPro" id="IPR010958">
    <property type="entry name" value="Chorismate_mutase_highGC-bac"/>
</dbReference>
<evidence type="ECO:0000313" key="3">
    <source>
        <dbReference type="Proteomes" id="UP000199546"/>
    </source>
</evidence>
<dbReference type="PROSITE" id="PS51168">
    <property type="entry name" value="CHORISMATE_MUT_2"/>
    <property type="match status" value="1"/>
</dbReference>
<feature type="domain" description="Chorismate mutase" evidence="1">
    <location>
        <begin position="20"/>
        <end position="101"/>
    </location>
</feature>
<dbReference type="InterPro" id="IPR002701">
    <property type="entry name" value="CM_II_prokaryot"/>
</dbReference>
<name>A0A1I6Y1A1_9ACTN</name>
<dbReference type="GO" id="GO:0004106">
    <property type="term" value="F:chorismate mutase activity"/>
    <property type="evidence" value="ECO:0007669"/>
    <property type="project" value="InterPro"/>
</dbReference>
<dbReference type="InterPro" id="IPR036263">
    <property type="entry name" value="Chorismate_II_sf"/>
</dbReference>